<dbReference type="EMBL" id="JAPJDO010000012">
    <property type="protein sequence ID" value="MCX2938114.1"/>
    <property type="molecule type" value="Genomic_DNA"/>
</dbReference>
<reference evidence="1 2" key="1">
    <citation type="submission" date="2022-11" db="EMBL/GenBank/DDBJ databases">
        <title>Mycobacterium sp. nov.</title>
        <authorList>
            <person name="Papic B."/>
            <person name="Spicic S."/>
            <person name="Duvnjak S."/>
        </authorList>
    </citation>
    <scope>NUCLEOTIDE SEQUENCE [LARGE SCALE GENOMIC DNA]</scope>
    <source>
        <strain evidence="1 2">CVI_P4</strain>
    </source>
</reference>
<dbReference type="Proteomes" id="UP001300745">
    <property type="component" value="Unassembled WGS sequence"/>
</dbReference>
<evidence type="ECO:0000313" key="1">
    <source>
        <dbReference type="EMBL" id="MCX2938114.1"/>
    </source>
</evidence>
<dbReference type="InterPro" id="IPR029069">
    <property type="entry name" value="HotDog_dom_sf"/>
</dbReference>
<dbReference type="SUPFAM" id="SSF54637">
    <property type="entry name" value="Thioesterase/thiol ester dehydrase-isomerase"/>
    <property type="match status" value="1"/>
</dbReference>
<evidence type="ECO:0000313" key="2">
    <source>
        <dbReference type="Proteomes" id="UP001300745"/>
    </source>
</evidence>
<evidence type="ECO:0008006" key="3">
    <source>
        <dbReference type="Google" id="ProtNLM"/>
    </source>
</evidence>
<organism evidence="1 2">
    <name type="scientific">Mycobacterium pinniadriaticum</name>
    <dbReference type="NCBI Taxonomy" id="2994102"/>
    <lineage>
        <taxon>Bacteria</taxon>
        <taxon>Bacillati</taxon>
        <taxon>Actinomycetota</taxon>
        <taxon>Actinomycetes</taxon>
        <taxon>Mycobacteriales</taxon>
        <taxon>Mycobacteriaceae</taxon>
        <taxon>Mycobacterium</taxon>
    </lineage>
</organism>
<sequence>MTVLQELAIGESAPPVVLDVTLATVLGAPVATWDFFPGHHDIDYARSQGQPDVYVSTMVLHGFVDRIAVATTGPEWFIRRRTMQMSQSVYPGDELVGVATLTQRFVTESGEQAVALSIVASTDRGRCVSAEAVLTHGLQGPHGAELRPLDKRKVMEDG</sequence>
<accession>A0ABT3SF22</accession>
<name>A0ABT3SF22_9MYCO</name>
<comment type="caution">
    <text evidence="1">The sequence shown here is derived from an EMBL/GenBank/DDBJ whole genome shotgun (WGS) entry which is preliminary data.</text>
</comment>
<dbReference type="Gene3D" id="3.10.129.10">
    <property type="entry name" value="Hotdog Thioesterase"/>
    <property type="match status" value="1"/>
</dbReference>
<proteinExistence type="predicted"/>
<keyword evidence="2" id="KW-1185">Reference proteome</keyword>
<dbReference type="RefSeq" id="WP_265997960.1">
    <property type="nucleotide sequence ID" value="NZ_JAPJDN010000012.1"/>
</dbReference>
<gene>
    <name evidence="1" type="ORF">ORI27_15510</name>
</gene>
<protein>
    <recommendedName>
        <fullName evidence="3">Acyl dehydratase</fullName>
    </recommendedName>
</protein>